<feature type="domain" description="Transposase IS110-like N-terminal" evidence="1">
    <location>
        <begin position="5"/>
        <end position="150"/>
    </location>
</feature>
<dbReference type="PANTHER" id="PTHR33055">
    <property type="entry name" value="TRANSPOSASE FOR INSERTION SEQUENCE ELEMENT IS1111A"/>
    <property type="match status" value="1"/>
</dbReference>
<dbReference type="Proteomes" id="UP000552757">
    <property type="component" value="Unassembled WGS sequence"/>
</dbReference>
<dbReference type="InterPro" id="IPR002525">
    <property type="entry name" value="Transp_IS110-like_N"/>
</dbReference>
<dbReference type="GO" id="GO:0003677">
    <property type="term" value="F:DNA binding"/>
    <property type="evidence" value="ECO:0007669"/>
    <property type="project" value="InterPro"/>
</dbReference>
<keyword evidence="3" id="KW-1185">Reference proteome</keyword>
<sequence>MSIYAGLDVSDKTTHICVIDVEGKVLRRDVVASDPDVLAKWLHKHCADLVRVVLETGTLSTFLYHGLVGRGVAIECICARHAKGVLSARVNKSDVHDVEGLAQLARTGWYKRVHMKASATHIDRAALRIRAQLITARTSMANQLRGLLKLFGLRMGTARTPGRRAERLMAFYAQRPDLKALFAPL</sequence>
<dbReference type="GO" id="GO:0004803">
    <property type="term" value="F:transposase activity"/>
    <property type="evidence" value="ECO:0007669"/>
    <property type="project" value="InterPro"/>
</dbReference>
<dbReference type="RefSeq" id="WP_183956525.1">
    <property type="nucleotide sequence ID" value="NZ_JACIEB010000010.1"/>
</dbReference>
<reference evidence="2 3" key="1">
    <citation type="submission" date="2020-08" db="EMBL/GenBank/DDBJ databases">
        <title>Genomic Encyclopedia of Type Strains, Phase IV (KMG-IV): sequencing the most valuable type-strain genomes for metagenomic binning, comparative biology and taxonomic classification.</title>
        <authorList>
            <person name="Goeker M."/>
        </authorList>
    </citation>
    <scope>NUCLEOTIDE SEQUENCE [LARGE SCALE GENOMIC DNA]</scope>
    <source>
        <strain evidence="2 3">DSM 29348</strain>
    </source>
</reference>
<dbReference type="EMBL" id="JACIEB010000010">
    <property type="protein sequence ID" value="MBB3983580.1"/>
    <property type="molecule type" value="Genomic_DNA"/>
</dbReference>
<evidence type="ECO:0000259" key="1">
    <source>
        <dbReference type="Pfam" id="PF01548"/>
    </source>
</evidence>
<evidence type="ECO:0000313" key="2">
    <source>
        <dbReference type="EMBL" id="MBB3983580.1"/>
    </source>
</evidence>
<name>A0A7W6DMY7_9SPHN</name>
<organism evidence="2 3">
    <name type="scientific">Sphingobium fontiphilum</name>
    <dbReference type="NCBI Taxonomy" id="944425"/>
    <lineage>
        <taxon>Bacteria</taxon>
        <taxon>Pseudomonadati</taxon>
        <taxon>Pseudomonadota</taxon>
        <taxon>Alphaproteobacteria</taxon>
        <taxon>Sphingomonadales</taxon>
        <taxon>Sphingomonadaceae</taxon>
        <taxon>Sphingobium</taxon>
    </lineage>
</organism>
<protein>
    <submittedName>
        <fullName evidence="2">Transposase</fullName>
    </submittedName>
</protein>
<comment type="caution">
    <text evidence="2">The sequence shown here is derived from an EMBL/GenBank/DDBJ whole genome shotgun (WGS) entry which is preliminary data.</text>
</comment>
<proteinExistence type="predicted"/>
<dbReference type="Pfam" id="PF01548">
    <property type="entry name" value="DEDD_Tnp_IS110"/>
    <property type="match status" value="1"/>
</dbReference>
<dbReference type="InterPro" id="IPR047650">
    <property type="entry name" value="Transpos_IS110"/>
</dbReference>
<dbReference type="PANTHER" id="PTHR33055:SF3">
    <property type="entry name" value="PUTATIVE TRANSPOSASE FOR IS117-RELATED"/>
    <property type="match status" value="1"/>
</dbReference>
<evidence type="ECO:0000313" key="3">
    <source>
        <dbReference type="Proteomes" id="UP000552757"/>
    </source>
</evidence>
<gene>
    <name evidence="2" type="ORF">GGR44_003276</name>
</gene>
<accession>A0A7W6DMY7</accession>
<dbReference type="AlphaFoldDB" id="A0A7W6DMY7"/>
<dbReference type="GO" id="GO:0006313">
    <property type="term" value="P:DNA transposition"/>
    <property type="evidence" value="ECO:0007669"/>
    <property type="project" value="InterPro"/>
</dbReference>